<proteinExistence type="predicted"/>
<organism evidence="1">
    <name type="scientific">Siphoviridae sp. ctQqU1</name>
    <dbReference type="NCBI Taxonomy" id="2825496"/>
    <lineage>
        <taxon>Viruses</taxon>
        <taxon>Duplodnaviria</taxon>
        <taxon>Heunggongvirae</taxon>
        <taxon>Uroviricota</taxon>
        <taxon>Caudoviricetes</taxon>
    </lineage>
</organism>
<evidence type="ECO:0000313" key="1">
    <source>
        <dbReference type="EMBL" id="DAE13650.1"/>
    </source>
</evidence>
<sequence>MSTAISGLNTTLYCGDSATALTKLCDIKDVPDLISEPNLLDATTLSDPMQVNIFGIIQSDTKSFTANYNKTDYKKVKEAGYDETSESNAVKYYALKMQDGSGFTWQGMHQVGLSGFGVDEVVEMTINCIFTKKPEFSETLTVAGG</sequence>
<dbReference type="Gene3D" id="4.10.410.40">
    <property type="match status" value="1"/>
</dbReference>
<name>A0A8S5Q3D5_9CAUD</name>
<accession>A0A8S5Q3D5</accession>
<reference evidence="1" key="1">
    <citation type="journal article" date="2021" name="Proc. Natl. Acad. Sci. U.S.A.">
        <title>A Catalog of Tens of Thousands of Viruses from Human Metagenomes Reveals Hidden Associations with Chronic Diseases.</title>
        <authorList>
            <person name="Tisza M.J."/>
            <person name="Buck C.B."/>
        </authorList>
    </citation>
    <scope>NUCLEOTIDE SEQUENCE</scope>
    <source>
        <strain evidence="1">CtQqU1</strain>
    </source>
</reference>
<dbReference type="EMBL" id="BK015568">
    <property type="protein sequence ID" value="DAE13650.1"/>
    <property type="molecule type" value="Genomic_DNA"/>
</dbReference>
<protein>
    <submittedName>
        <fullName evidence="1">Major tail protein</fullName>
    </submittedName>
</protein>